<dbReference type="Proteomes" id="UP000233469">
    <property type="component" value="Unassembled WGS sequence"/>
</dbReference>
<evidence type="ECO:0008006" key="3">
    <source>
        <dbReference type="Google" id="ProtNLM"/>
    </source>
</evidence>
<gene>
    <name evidence="1" type="ORF">RhiirC2_788281</name>
</gene>
<accession>A0A2N1MQK3</accession>
<dbReference type="OrthoDB" id="10298877at2759"/>
<dbReference type="VEuPathDB" id="FungiDB:FUN_006477"/>
<reference evidence="1 2" key="2">
    <citation type="submission" date="2017-10" db="EMBL/GenBank/DDBJ databases">
        <title>Extensive intraspecific genome diversity in a model arbuscular mycorrhizal fungus.</title>
        <authorList>
            <person name="Chen E.C.H."/>
            <person name="Morin E."/>
            <person name="Baudet D."/>
            <person name="Noel J."/>
            <person name="Ndikumana S."/>
            <person name="Charron P."/>
            <person name="St-Onge C."/>
            <person name="Giorgi J."/>
            <person name="Grigoriev I.V."/>
            <person name="Roux C."/>
            <person name="Martin F.M."/>
            <person name="Corradi N."/>
        </authorList>
    </citation>
    <scope>NUCLEOTIDE SEQUENCE [LARGE SCALE GENOMIC DNA]</scope>
    <source>
        <strain evidence="1 2">C2</strain>
    </source>
</reference>
<sequence>MYLRTPFSLIVISLPYLLNSQVFRIIVRGNFQAHHANIPQKKTSLASTMMIAYHEQGHNKRLAADKFEISPKQLCRWLKNKEQLMMVAPYTKKIVYAQPKYLRTFGMV</sequence>
<protein>
    <recommendedName>
        <fullName evidence="3">HTH psq-type domain-containing protein</fullName>
    </recommendedName>
</protein>
<dbReference type="EMBL" id="LLXL01001553">
    <property type="protein sequence ID" value="PKK63868.1"/>
    <property type="molecule type" value="Genomic_DNA"/>
</dbReference>
<dbReference type="Gene3D" id="1.10.10.60">
    <property type="entry name" value="Homeodomain-like"/>
    <property type="match status" value="1"/>
</dbReference>
<dbReference type="VEuPathDB" id="FungiDB:RhiirFUN_010389"/>
<reference evidence="1 2" key="1">
    <citation type="submission" date="2016-04" db="EMBL/GenBank/DDBJ databases">
        <title>Genome analyses suggest a sexual origin of heterokaryosis in a supposedly ancient asexual fungus.</title>
        <authorList>
            <person name="Ropars J."/>
            <person name="Sedzielewska K."/>
            <person name="Noel J."/>
            <person name="Charron P."/>
            <person name="Farinelli L."/>
            <person name="Marton T."/>
            <person name="Kruger M."/>
            <person name="Pelin A."/>
            <person name="Brachmann A."/>
            <person name="Corradi N."/>
        </authorList>
    </citation>
    <scope>NUCLEOTIDE SEQUENCE [LARGE SCALE GENOMIC DNA]</scope>
    <source>
        <strain evidence="1 2">C2</strain>
    </source>
</reference>
<evidence type="ECO:0000313" key="1">
    <source>
        <dbReference type="EMBL" id="PKK63868.1"/>
    </source>
</evidence>
<comment type="caution">
    <text evidence="1">The sequence shown here is derived from an EMBL/GenBank/DDBJ whole genome shotgun (WGS) entry which is preliminary data.</text>
</comment>
<evidence type="ECO:0000313" key="2">
    <source>
        <dbReference type="Proteomes" id="UP000233469"/>
    </source>
</evidence>
<proteinExistence type="predicted"/>
<dbReference type="AlphaFoldDB" id="A0A2N1MQK3"/>
<organism evidence="1 2">
    <name type="scientific">Rhizophagus irregularis</name>
    <dbReference type="NCBI Taxonomy" id="588596"/>
    <lineage>
        <taxon>Eukaryota</taxon>
        <taxon>Fungi</taxon>
        <taxon>Fungi incertae sedis</taxon>
        <taxon>Mucoromycota</taxon>
        <taxon>Glomeromycotina</taxon>
        <taxon>Glomeromycetes</taxon>
        <taxon>Glomerales</taxon>
        <taxon>Glomeraceae</taxon>
        <taxon>Rhizophagus</taxon>
    </lineage>
</organism>
<name>A0A2N1MQK3_9GLOM</name>